<feature type="domain" description="Cyclin-like" evidence="5">
    <location>
        <begin position="270"/>
        <end position="386"/>
    </location>
</feature>
<reference evidence="7 8" key="1">
    <citation type="submission" date="2017-04" db="EMBL/GenBank/DDBJ databases">
        <authorList>
            <person name="Afonso C.L."/>
            <person name="Miller P.J."/>
            <person name="Scott M.A."/>
            <person name="Spackman E."/>
            <person name="Goraichik I."/>
            <person name="Dimitrov K.M."/>
            <person name="Suarez D.L."/>
            <person name="Swayne D.E."/>
        </authorList>
    </citation>
    <scope>NUCLEOTIDE SEQUENCE [LARGE SCALE GENOMIC DNA]</scope>
</reference>
<organism evidence="7 8">
    <name type="scientific">Maudiozyma saulgeensis</name>
    <dbReference type="NCBI Taxonomy" id="1789683"/>
    <lineage>
        <taxon>Eukaryota</taxon>
        <taxon>Fungi</taxon>
        <taxon>Dikarya</taxon>
        <taxon>Ascomycota</taxon>
        <taxon>Saccharomycotina</taxon>
        <taxon>Saccharomycetes</taxon>
        <taxon>Saccharomycetales</taxon>
        <taxon>Saccharomycetaceae</taxon>
        <taxon>Maudiozyma</taxon>
    </lineage>
</organism>
<keyword evidence="1" id="KW-0132">Cell division</keyword>
<evidence type="ECO:0000313" key="8">
    <source>
        <dbReference type="Proteomes" id="UP000196158"/>
    </source>
</evidence>
<dbReference type="SMART" id="SM00385">
    <property type="entry name" value="CYCLIN"/>
    <property type="match status" value="2"/>
</dbReference>
<dbReference type="PIRSF" id="PIRSF001771">
    <property type="entry name" value="Cyclin_A_B_D_E"/>
    <property type="match status" value="1"/>
</dbReference>
<keyword evidence="3" id="KW-0131">Cell cycle</keyword>
<dbReference type="OrthoDB" id="5590282at2759"/>
<evidence type="ECO:0000259" key="5">
    <source>
        <dbReference type="SMART" id="SM00385"/>
    </source>
</evidence>
<dbReference type="InterPro" id="IPR036915">
    <property type="entry name" value="Cyclin-like_sf"/>
</dbReference>
<gene>
    <name evidence="7" type="ORF">KASA_0Q06061G</name>
</gene>
<dbReference type="Gene3D" id="1.10.472.10">
    <property type="entry name" value="Cyclin-like"/>
    <property type="match status" value="2"/>
</dbReference>
<evidence type="ECO:0000256" key="2">
    <source>
        <dbReference type="ARBA" id="ARBA00023127"/>
    </source>
</evidence>
<sequence length="402" mass="46680">MNNNEETSQLPPKMGLSQVEFIPIGKQLKPLKHSSSRGALVEVNANAKRINKIKKDNDFTIPITQSISRVRKDLEDSDQSILKKRKIYNDEDEDDDENMINIDQNVKIIQKESPWLRLDEQDKNDPSMVYEYSNDIFDYFYKRESELSPSRNYTVRDGTAPLVRPSVRAILIDWLVEVHEKFQCFPETLYLAINIMDRFLADNKVNTDKLQLLAVTSLFIAAKFEEIHLPKLAEYAYITDGAATKDDIKTAELYMLTRLKFELAWPTPMNFLRRLSKADGYDTETRNMAKFLLEYAFCCSRFIGQSPSYLSAIAFFIARRIKSKDKKWDDSFIHYSGGIDPLKNENFRSDCQILMKELDDPCTRLPSLKMKYNEHDPNGIHDTVLQFCAKESNYDFSTLFAL</sequence>
<dbReference type="SUPFAM" id="SSF47954">
    <property type="entry name" value="Cyclin-like"/>
    <property type="match status" value="2"/>
</dbReference>
<dbReference type="PANTHER" id="PTHR10177">
    <property type="entry name" value="CYCLINS"/>
    <property type="match status" value="1"/>
</dbReference>
<evidence type="ECO:0000259" key="6">
    <source>
        <dbReference type="SMART" id="SM01332"/>
    </source>
</evidence>
<dbReference type="STRING" id="1789683.A0A1X7QYA7"/>
<dbReference type="InterPro" id="IPR046965">
    <property type="entry name" value="Cyclin_A/B-like"/>
</dbReference>
<dbReference type="Pfam" id="PF00134">
    <property type="entry name" value="Cyclin_N"/>
    <property type="match status" value="1"/>
</dbReference>
<keyword evidence="8" id="KW-1185">Reference proteome</keyword>
<dbReference type="GO" id="GO:0016538">
    <property type="term" value="F:cyclin-dependent protein serine/threonine kinase regulator activity"/>
    <property type="evidence" value="ECO:0007669"/>
    <property type="project" value="InterPro"/>
</dbReference>
<keyword evidence="2 4" id="KW-0195">Cyclin</keyword>
<dbReference type="GO" id="GO:0044772">
    <property type="term" value="P:mitotic cell cycle phase transition"/>
    <property type="evidence" value="ECO:0007669"/>
    <property type="project" value="InterPro"/>
</dbReference>
<dbReference type="GO" id="GO:0051301">
    <property type="term" value="P:cell division"/>
    <property type="evidence" value="ECO:0007669"/>
    <property type="project" value="UniProtKB-KW"/>
</dbReference>
<evidence type="ECO:0000256" key="4">
    <source>
        <dbReference type="RuleBase" id="RU000383"/>
    </source>
</evidence>
<accession>A0A1X7QYA7</accession>
<protein>
    <submittedName>
        <fullName evidence="7">Similar to Saccharomyces cerevisiae YGR109C CLB6 B-type cyclin involved in DNA replication during S phase</fullName>
    </submittedName>
</protein>
<dbReference type="InterPro" id="IPR048258">
    <property type="entry name" value="Cyclins_cyclin-box"/>
</dbReference>
<feature type="domain" description="Cyclin C-terminal" evidence="6">
    <location>
        <begin position="266"/>
        <end position="387"/>
    </location>
</feature>
<dbReference type="FunFam" id="1.10.472.10:FF:000001">
    <property type="entry name" value="G2/mitotic-specific cyclin"/>
    <property type="match status" value="1"/>
</dbReference>
<proteinExistence type="inferred from homology"/>
<dbReference type="AlphaFoldDB" id="A0A1X7QYA7"/>
<name>A0A1X7QYA7_9SACH</name>
<dbReference type="InterPro" id="IPR013763">
    <property type="entry name" value="Cyclin-like_dom"/>
</dbReference>
<dbReference type="InterPro" id="IPR006671">
    <property type="entry name" value="Cyclin_N"/>
</dbReference>
<dbReference type="PROSITE" id="PS00292">
    <property type="entry name" value="CYCLINS"/>
    <property type="match status" value="1"/>
</dbReference>
<comment type="similarity">
    <text evidence="4">Belongs to the cyclin family.</text>
</comment>
<dbReference type="EMBL" id="FXLY01000002">
    <property type="protein sequence ID" value="SMN18174.1"/>
    <property type="molecule type" value="Genomic_DNA"/>
</dbReference>
<evidence type="ECO:0000256" key="3">
    <source>
        <dbReference type="ARBA" id="ARBA00023306"/>
    </source>
</evidence>
<evidence type="ECO:0000256" key="1">
    <source>
        <dbReference type="ARBA" id="ARBA00022618"/>
    </source>
</evidence>
<evidence type="ECO:0000313" key="7">
    <source>
        <dbReference type="EMBL" id="SMN18174.1"/>
    </source>
</evidence>
<dbReference type="InterPro" id="IPR039361">
    <property type="entry name" value="Cyclin"/>
</dbReference>
<dbReference type="Pfam" id="PF02984">
    <property type="entry name" value="Cyclin_C"/>
    <property type="match status" value="1"/>
</dbReference>
<feature type="domain" description="Cyclin-like" evidence="5">
    <location>
        <begin position="173"/>
        <end position="257"/>
    </location>
</feature>
<dbReference type="Proteomes" id="UP000196158">
    <property type="component" value="Unassembled WGS sequence"/>
</dbReference>
<dbReference type="SMART" id="SM01332">
    <property type="entry name" value="Cyclin_C"/>
    <property type="match status" value="1"/>
</dbReference>
<dbReference type="InterPro" id="IPR004367">
    <property type="entry name" value="Cyclin_C-dom"/>
</dbReference>